<feature type="non-terminal residue" evidence="3">
    <location>
        <position position="552"/>
    </location>
</feature>
<evidence type="ECO:0000256" key="1">
    <source>
        <dbReference type="ARBA" id="ARBA00022737"/>
    </source>
</evidence>
<dbReference type="InterPro" id="IPR050498">
    <property type="entry name" value="Ycf3"/>
</dbReference>
<accession>A0A0F9FS89</accession>
<organism evidence="3">
    <name type="scientific">marine sediment metagenome</name>
    <dbReference type="NCBI Taxonomy" id="412755"/>
    <lineage>
        <taxon>unclassified sequences</taxon>
        <taxon>metagenomes</taxon>
        <taxon>ecological metagenomes</taxon>
    </lineage>
</organism>
<dbReference type="SUPFAM" id="SSF48452">
    <property type="entry name" value="TPR-like"/>
    <property type="match status" value="1"/>
</dbReference>
<keyword evidence="2" id="KW-0802">TPR repeat</keyword>
<evidence type="ECO:0000313" key="3">
    <source>
        <dbReference type="EMBL" id="KKL53952.1"/>
    </source>
</evidence>
<name>A0A0F9FS89_9ZZZZ</name>
<gene>
    <name evidence="3" type="ORF">LCGC14_2270270</name>
</gene>
<sequence length="552" mass="64426">MKKLLFSLFFITYLIGNISLYSFEKRCSLCEESFFCFSKIMGVQKNYKQLIEELNLCKCKVSSFQSIYYLKIHEEDELLDDGTRYAWYERWDEEEDDVLDLKIIWRGLDSKNFTLKHRWEIPDKNFFNSIVGYSKEEEFYVWDFFDCNRAFSAIKDDIIQIYKIKENYYKRCVEENQKHIKLIKSCGYDYLFDEDNNYKSIERVVKDIQGSLYWEKRSLAYAKKYRDRDLDKLYGCQGKVDALFSQIYQQCIDEKHQWLGVYYQRGIINFNNGNIFEVLQDIEELIENSENLEDFLSRIYLLKGQSEVELGLYHDAIASLYIALREDPKNKEAYFERAQAYFELGEFDKAISDFLETGLKSETINPEDFSSLLFAKGLIFGVLRGGKDGAIEFVPSALASLQGLSNGLWAFVTNPENCSKEIVAASRSFIEFMIDSSSVEIIKGLVPELGELIGNWGTISDEKKGDLMGYVIGKYGIDILITTGSIKAFQAYRNLKRANNLFTLEKLSMNTEVILKKSLKKHEKVEIAKKSLDLSKINPKIYIQLEKQYLKD</sequence>
<proteinExistence type="predicted"/>
<dbReference type="InterPro" id="IPR011990">
    <property type="entry name" value="TPR-like_helical_dom_sf"/>
</dbReference>
<dbReference type="PANTHER" id="PTHR44858">
    <property type="entry name" value="TETRATRICOPEPTIDE REPEAT PROTEIN 6"/>
    <property type="match status" value="1"/>
</dbReference>
<dbReference type="EMBL" id="LAZR01031369">
    <property type="protein sequence ID" value="KKL53952.1"/>
    <property type="molecule type" value="Genomic_DNA"/>
</dbReference>
<keyword evidence="1" id="KW-0677">Repeat</keyword>
<comment type="caution">
    <text evidence="3">The sequence shown here is derived from an EMBL/GenBank/DDBJ whole genome shotgun (WGS) entry which is preliminary data.</text>
</comment>
<dbReference type="AlphaFoldDB" id="A0A0F9FS89"/>
<reference evidence="3" key="1">
    <citation type="journal article" date="2015" name="Nature">
        <title>Complex archaea that bridge the gap between prokaryotes and eukaryotes.</title>
        <authorList>
            <person name="Spang A."/>
            <person name="Saw J.H."/>
            <person name="Jorgensen S.L."/>
            <person name="Zaremba-Niedzwiedzka K."/>
            <person name="Martijn J."/>
            <person name="Lind A.E."/>
            <person name="van Eijk R."/>
            <person name="Schleper C."/>
            <person name="Guy L."/>
            <person name="Ettema T.J."/>
        </authorList>
    </citation>
    <scope>NUCLEOTIDE SEQUENCE</scope>
</reference>
<dbReference type="Pfam" id="PF13432">
    <property type="entry name" value="TPR_16"/>
    <property type="match status" value="1"/>
</dbReference>
<evidence type="ECO:0000256" key="2">
    <source>
        <dbReference type="ARBA" id="ARBA00022803"/>
    </source>
</evidence>
<protein>
    <submittedName>
        <fullName evidence="3">Uncharacterized protein</fullName>
    </submittedName>
</protein>
<dbReference type="PANTHER" id="PTHR44858:SF1">
    <property type="entry name" value="UDP-N-ACETYLGLUCOSAMINE--PEPTIDE N-ACETYLGLUCOSAMINYLTRANSFERASE SPINDLY-RELATED"/>
    <property type="match status" value="1"/>
</dbReference>
<dbReference type="SMART" id="SM00028">
    <property type="entry name" value="TPR"/>
    <property type="match status" value="3"/>
</dbReference>
<dbReference type="InterPro" id="IPR019734">
    <property type="entry name" value="TPR_rpt"/>
</dbReference>
<dbReference type="Gene3D" id="1.25.40.10">
    <property type="entry name" value="Tetratricopeptide repeat domain"/>
    <property type="match status" value="1"/>
</dbReference>